<evidence type="ECO:0000313" key="3">
    <source>
        <dbReference type="Proteomes" id="UP000070544"/>
    </source>
</evidence>
<dbReference type="Proteomes" id="UP000070544">
    <property type="component" value="Unassembled WGS sequence"/>
</dbReference>
<dbReference type="EMBL" id="KQ965766">
    <property type="protein sequence ID" value="KXS14854.1"/>
    <property type="molecule type" value="Genomic_DNA"/>
</dbReference>
<name>A0A139AE36_GONPJ</name>
<evidence type="ECO:0000256" key="1">
    <source>
        <dbReference type="SAM" id="MobiDB-lite"/>
    </source>
</evidence>
<gene>
    <name evidence="2" type="ORF">M427DRAFT_44819</name>
</gene>
<proteinExistence type="predicted"/>
<keyword evidence="3" id="KW-1185">Reference proteome</keyword>
<protein>
    <submittedName>
        <fullName evidence="2">Uncharacterized protein</fullName>
    </submittedName>
</protein>
<feature type="compositionally biased region" description="Polar residues" evidence="1">
    <location>
        <begin position="55"/>
        <end position="74"/>
    </location>
</feature>
<accession>A0A139AE36</accession>
<feature type="compositionally biased region" description="Basic and acidic residues" evidence="1">
    <location>
        <begin position="202"/>
        <end position="217"/>
    </location>
</feature>
<feature type="compositionally biased region" description="Low complexity" evidence="1">
    <location>
        <begin position="154"/>
        <end position="171"/>
    </location>
</feature>
<feature type="compositionally biased region" description="Basic and acidic residues" evidence="1">
    <location>
        <begin position="37"/>
        <end position="54"/>
    </location>
</feature>
<organism evidence="2 3">
    <name type="scientific">Gonapodya prolifera (strain JEL478)</name>
    <name type="common">Monoblepharis prolifera</name>
    <dbReference type="NCBI Taxonomy" id="1344416"/>
    <lineage>
        <taxon>Eukaryota</taxon>
        <taxon>Fungi</taxon>
        <taxon>Fungi incertae sedis</taxon>
        <taxon>Chytridiomycota</taxon>
        <taxon>Chytridiomycota incertae sedis</taxon>
        <taxon>Monoblepharidomycetes</taxon>
        <taxon>Monoblepharidales</taxon>
        <taxon>Gonapodyaceae</taxon>
        <taxon>Gonapodya</taxon>
    </lineage>
</organism>
<feature type="region of interest" description="Disordered" evidence="1">
    <location>
        <begin position="281"/>
        <end position="302"/>
    </location>
</feature>
<evidence type="ECO:0000313" key="2">
    <source>
        <dbReference type="EMBL" id="KXS14854.1"/>
    </source>
</evidence>
<sequence>MSCDVEDTHAVTHQRTAKRTVPVLGSCESGEPMANIDEAREPEAETRGHRHTLETPENNYIISISCAPESSATGTKRPRDQPATDSMRSQQHHKKARCEPQLPKVPPLPGEAPANGVMRVEKPSRLRYPVIEEWTSDEDDPGAAGSIPTSSTEPTSYVVASASSTPSAALRPQPPRTPTQRRSSSAADLAGTSPPRPIPLRLRADAASEKELAAQRSKERQLNRVIVAERSHQWSTDASSLPLPQANSAARLEYHRSQLVERMERTLSACRRISRKLQRTVKQPIAADSPAEPLARSTTKRKREESLNACAGGPIAQGADGQLGTFSRGGGSETFSMILIVDEESRNLERMLKRIKST</sequence>
<feature type="region of interest" description="Disordered" evidence="1">
    <location>
        <begin position="22"/>
        <end position="217"/>
    </location>
</feature>
<reference evidence="2 3" key="1">
    <citation type="journal article" date="2015" name="Genome Biol. Evol.">
        <title>Phylogenomic analyses indicate that early fungi evolved digesting cell walls of algal ancestors of land plants.</title>
        <authorList>
            <person name="Chang Y."/>
            <person name="Wang S."/>
            <person name="Sekimoto S."/>
            <person name="Aerts A.L."/>
            <person name="Choi C."/>
            <person name="Clum A."/>
            <person name="LaButti K.M."/>
            <person name="Lindquist E.A."/>
            <person name="Yee Ngan C."/>
            <person name="Ohm R.A."/>
            <person name="Salamov A.A."/>
            <person name="Grigoriev I.V."/>
            <person name="Spatafora J.W."/>
            <person name="Berbee M.L."/>
        </authorList>
    </citation>
    <scope>NUCLEOTIDE SEQUENCE [LARGE SCALE GENOMIC DNA]</scope>
    <source>
        <strain evidence="2 3">JEL478</strain>
    </source>
</reference>
<dbReference type="AlphaFoldDB" id="A0A139AE36"/>